<sequence>MLQALQPSQRLAEGPTNSGINFRLRMADLLPIGNKSNRPSNDKVQTSLRDMPPETLIEIATVLNPVDRASFALACRQNHQVMGRALRLDATARLQLLCRLERGGLWLKDILCSSCCRFHPPRQDRQWTTKEGDRECVKNGTSSRLKSSHSPFLPAEVHFDVVAAIMRCQRFGATHYGVDLLASRRLYSCGEAKIGVVVSARTLRGRLFLKKEMFLFAGKTRATALHKAPELMRLLLQQRQLDDICEHSRWACSVCSWIFGPDSIQAPARRPTRTQAASLFPDQDPPTRPPTQTQSQQGFDIPGQTLQECLWTHEPTCWTRCDASPRLQANLARTVSCNYCPTDFKVSTLHLENTRPETTWTKVLVFTSWKDLGSGGSVDDQEWQSHLQHRPDFCAFSNWRTHPFESVQSWFENGRDGGSSVPYTPRLLSRAMEEFLT</sequence>
<proteinExistence type="predicted"/>
<protein>
    <recommendedName>
        <fullName evidence="4">F-box domain-containing protein</fullName>
    </recommendedName>
</protein>
<comment type="caution">
    <text evidence="2">The sequence shown here is derived from an EMBL/GenBank/DDBJ whole genome shotgun (WGS) entry which is preliminary data.</text>
</comment>
<dbReference type="Proteomes" id="UP000050424">
    <property type="component" value="Unassembled WGS sequence"/>
</dbReference>
<name>A0A0P7AYG6_9HYPO</name>
<gene>
    <name evidence="2" type="ORF">AK830_g6910</name>
</gene>
<dbReference type="EMBL" id="LKCW01000101">
    <property type="protein sequence ID" value="KPM39630.1"/>
    <property type="molecule type" value="Genomic_DNA"/>
</dbReference>
<evidence type="ECO:0000313" key="2">
    <source>
        <dbReference type="EMBL" id="KPM39630.1"/>
    </source>
</evidence>
<keyword evidence="3" id="KW-1185">Reference proteome</keyword>
<dbReference type="AlphaFoldDB" id="A0A0P7AYG6"/>
<reference evidence="2 3" key="1">
    <citation type="submission" date="2015-09" db="EMBL/GenBank/DDBJ databases">
        <title>Draft genome of a European isolate of the apple canker pathogen Neonectria ditissima.</title>
        <authorList>
            <person name="Gomez-Cortecero A."/>
            <person name="Harrison R.J."/>
            <person name="Armitage A.D."/>
        </authorList>
    </citation>
    <scope>NUCLEOTIDE SEQUENCE [LARGE SCALE GENOMIC DNA]</scope>
    <source>
        <strain evidence="2 3">R09/05</strain>
    </source>
</reference>
<evidence type="ECO:0008006" key="4">
    <source>
        <dbReference type="Google" id="ProtNLM"/>
    </source>
</evidence>
<accession>A0A0P7AYG6</accession>
<evidence type="ECO:0000256" key="1">
    <source>
        <dbReference type="SAM" id="MobiDB-lite"/>
    </source>
</evidence>
<evidence type="ECO:0000313" key="3">
    <source>
        <dbReference type="Proteomes" id="UP000050424"/>
    </source>
</evidence>
<dbReference type="OrthoDB" id="3766406at2759"/>
<organism evidence="2 3">
    <name type="scientific">Neonectria ditissima</name>
    <dbReference type="NCBI Taxonomy" id="78410"/>
    <lineage>
        <taxon>Eukaryota</taxon>
        <taxon>Fungi</taxon>
        <taxon>Dikarya</taxon>
        <taxon>Ascomycota</taxon>
        <taxon>Pezizomycotina</taxon>
        <taxon>Sordariomycetes</taxon>
        <taxon>Hypocreomycetidae</taxon>
        <taxon>Hypocreales</taxon>
        <taxon>Nectriaceae</taxon>
        <taxon>Neonectria</taxon>
    </lineage>
</organism>
<feature type="region of interest" description="Disordered" evidence="1">
    <location>
        <begin position="270"/>
        <end position="299"/>
    </location>
</feature>